<dbReference type="PROSITE" id="PS51257">
    <property type="entry name" value="PROKAR_LIPOPROTEIN"/>
    <property type="match status" value="1"/>
</dbReference>
<accession>A0ABV1HNA6</accession>
<dbReference type="Gene3D" id="3.40.50.2300">
    <property type="match status" value="2"/>
</dbReference>
<dbReference type="Pfam" id="PF13458">
    <property type="entry name" value="Peripla_BP_6"/>
    <property type="match status" value="1"/>
</dbReference>
<evidence type="ECO:0000256" key="3">
    <source>
        <dbReference type="SAM" id="MobiDB-lite"/>
    </source>
</evidence>
<comment type="similarity">
    <text evidence="1">Belongs to the leucine-binding protein family.</text>
</comment>
<protein>
    <submittedName>
        <fullName evidence="6">ABC transporter substrate-binding protein</fullName>
    </submittedName>
</protein>
<feature type="signal peptide" evidence="4">
    <location>
        <begin position="1"/>
        <end position="21"/>
    </location>
</feature>
<name>A0ABV1HNA6_9FIRM</name>
<dbReference type="SUPFAM" id="SSF53822">
    <property type="entry name" value="Periplasmic binding protein-like I"/>
    <property type="match status" value="1"/>
</dbReference>
<feature type="chain" id="PRO_5046082161" evidence="4">
    <location>
        <begin position="22"/>
        <end position="408"/>
    </location>
</feature>
<dbReference type="EMBL" id="JBBMFJ010000025">
    <property type="protein sequence ID" value="MEQ2563808.1"/>
    <property type="molecule type" value="Genomic_DNA"/>
</dbReference>
<evidence type="ECO:0000313" key="6">
    <source>
        <dbReference type="EMBL" id="MEQ2563808.1"/>
    </source>
</evidence>
<feature type="compositionally biased region" description="Polar residues" evidence="3">
    <location>
        <begin position="22"/>
        <end position="32"/>
    </location>
</feature>
<dbReference type="InterPro" id="IPR051010">
    <property type="entry name" value="BCAA_transport"/>
</dbReference>
<dbReference type="PANTHER" id="PTHR30483:SF6">
    <property type="entry name" value="PERIPLASMIC BINDING PROTEIN OF ABC TRANSPORTER FOR NATURAL AMINO ACIDS"/>
    <property type="match status" value="1"/>
</dbReference>
<feature type="domain" description="Leucine-binding protein" evidence="5">
    <location>
        <begin position="61"/>
        <end position="388"/>
    </location>
</feature>
<dbReference type="Proteomes" id="UP001437460">
    <property type="component" value="Unassembled WGS sequence"/>
</dbReference>
<feature type="region of interest" description="Disordered" evidence="3">
    <location>
        <begin position="22"/>
        <end position="56"/>
    </location>
</feature>
<keyword evidence="2 4" id="KW-0732">Signal</keyword>
<reference evidence="6 7" key="1">
    <citation type="submission" date="2024-03" db="EMBL/GenBank/DDBJ databases">
        <title>Human intestinal bacterial collection.</title>
        <authorList>
            <person name="Pauvert C."/>
            <person name="Hitch T.C.A."/>
            <person name="Clavel T."/>
        </authorList>
    </citation>
    <scope>NUCLEOTIDE SEQUENCE [LARGE SCALE GENOMIC DNA]</scope>
    <source>
        <strain evidence="6 7">CLA-AP-H27</strain>
    </source>
</reference>
<evidence type="ECO:0000256" key="4">
    <source>
        <dbReference type="SAM" id="SignalP"/>
    </source>
</evidence>
<dbReference type="CDD" id="cd06349">
    <property type="entry name" value="PBP1_ABC_HAAT-like"/>
    <property type="match status" value="1"/>
</dbReference>
<organism evidence="6 7">
    <name type="scientific">Ventrimonas faecis</name>
    <dbReference type="NCBI Taxonomy" id="3133170"/>
    <lineage>
        <taxon>Bacteria</taxon>
        <taxon>Bacillati</taxon>
        <taxon>Bacillota</taxon>
        <taxon>Clostridia</taxon>
        <taxon>Lachnospirales</taxon>
        <taxon>Lachnospiraceae</taxon>
        <taxon>Ventrimonas</taxon>
    </lineage>
</organism>
<gene>
    <name evidence="6" type="ORF">WMO41_11655</name>
</gene>
<dbReference type="PANTHER" id="PTHR30483">
    <property type="entry name" value="LEUCINE-SPECIFIC-BINDING PROTEIN"/>
    <property type="match status" value="1"/>
</dbReference>
<dbReference type="InterPro" id="IPR028081">
    <property type="entry name" value="Leu-bd"/>
</dbReference>
<keyword evidence="7" id="KW-1185">Reference proteome</keyword>
<dbReference type="RefSeq" id="WP_349229888.1">
    <property type="nucleotide sequence ID" value="NZ_JBBMFJ010000025.1"/>
</dbReference>
<evidence type="ECO:0000256" key="1">
    <source>
        <dbReference type="ARBA" id="ARBA00010062"/>
    </source>
</evidence>
<comment type="caution">
    <text evidence="6">The sequence shown here is derived from an EMBL/GenBank/DDBJ whole genome shotgun (WGS) entry which is preliminary data.</text>
</comment>
<evidence type="ECO:0000259" key="5">
    <source>
        <dbReference type="Pfam" id="PF13458"/>
    </source>
</evidence>
<feature type="compositionally biased region" description="Low complexity" evidence="3">
    <location>
        <begin position="44"/>
        <end position="55"/>
    </location>
</feature>
<evidence type="ECO:0000313" key="7">
    <source>
        <dbReference type="Proteomes" id="UP001437460"/>
    </source>
</evidence>
<proteinExistence type="inferred from homology"/>
<evidence type="ECO:0000256" key="2">
    <source>
        <dbReference type="ARBA" id="ARBA00022729"/>
    </source>
</evidence>
<sequence>MKKRNLAVSLTLAAAMALTTACSGGSQSSSTPDTTAAQKEEAAADTSAAEGASSDLDTSNPITIAVAAPMTGDNSEYGIGFANAAKLMAEKWNEDGGCLGREVKIVEYDDKNTSEEATTIAQKIVSDKDNIAGVIGHFASGVCMTAAPIYQENGVIEISPSSSHPDYSSIGDYIFRNNTVISKEGGASVDIAVNDLGKKKIGIISIMTDWGTNTSKIINDIISGMSDQGVSVVAHEEVMEGSDDYSAAIAKLNDAGAEAVICCGMYNLVAPVAKQYKQVNPDVSIIAFSNAYSQQLLELGGSAVNGVCFPVIFFADSDDPEIQAYVKQYTDVYGAAPSALTSQAYDSVGMLLTAIENAGTTESDKVKDELYKVDYPGVTGQTKFDSNGDVDKEFVKVTIEDGKFVKMK</sequence>
<dbReference type="InterPro" id="IPR028082">
    <property type="entry name" value="Peripla_BP_I"/>
</dbReference>